<feature type="domain" description="Erythromycin biosynthesis protein CIII-like C-terminal" evidence="1">
    <location>
        <begin position="126"/>
        <end position="232"/>
    </location>
</feature>
<accession>X0WZS8</accession>
<reference evidence="2" key="1">
    <citation type="journal article" date="2014" name="Front. Microbiol.">
        <title>High frequency of phylogenetically diverse reductive dehalogenase-homologous genes in deep subseafloor sedimentary metagenomes.</title>
        <authorList>
            <person name="Kawai M."/>
            <person name="Futagami T."/>
            <person name="Toyoda A."/>
            <person name="Takaki Y."/>
            <person name="Nishi S."/>
            <person name="Hori S."/>
            <person name="Arai W."/>
            <person name="Tsubouchi T."/>
            <person name="Morono Y."/>
            <person name="Uchiyama I."/>
            <person name="Ito T."/>
            <person name="Fujiyama A."/>
            <person name="Inagaki F."/>
            <person name="Takami H."/>
        </authorList>
    </citation>
    <scope>NUCLEOTIDE SEQUENCE</scope>
    <source>
        <strain evidence="2">Expedition CK06-06</strain>
    </source>
</reference>
<evidence type="ECO:0000259" key="1">
    <source>
        <dbReference type="Pfam" id="PF06722"/>
    </source>
</evidence>
<feature type="non-terminal residue" evidence="2">
    <location>
        <position position="242"/>
    </location>
</feature>
<dbReference type="FunFam" id="3.40.50.2000:FF:000009">
    <property type="entry name" value="Sterol 3-beta-glucosyltransferase UGT80A2"/>
    <property type="match status" value="1"/>
</dbReference>
<dbReference type="EMBL" id="BARS01048946">
    <property type="protein sequence ID" value="GAG28707.1"/>
    <property type="molecule type" value="Genomic_DNA"/>
</dbReference>
<feature type="non-terminal residue" evidence="2">
    <location>
        <position position="1"/>
    </location>
</feature>
<sequence length="242" mass="26743">VFFRMTLPVINNLRDEILGLPPIPWSYYAEIDISKVPIIYGYSKYVLPKPKDWGAHLHVTGYWFVDDPDWRPPKELTNFLDRGPTPIYIGFGSMVDAEAKKTTDIVLDALHRTGQRAVLHGGWSDLGSSSLPETVHKVSDIPHSWLFPRLAAIVHHGGAGTTAAALRAGVPSVIVPYFADQPFWARHVHQLGASPKPIPREKLSAANLARAIQEATQDETIIQNSSLLGDKIRAEDGVMKAV</sequence>
<evidence type="ECO:0000313" key="2">
    <source>
        <dbReference type="EMBL" id="GAG28707.1"/>
    </source>
</evidence>
<dbReference type="GO" id="GO:0016758">
    <property type="term" value="F:hexosyltransferase activity"/>
    <property type="evidence" value="ECO:0007669"/>
    <property type="project" value="UniProtKB-ARBA"/>
</dbReference>
<dbReference type="InterPro" id="IPR002213">
    <property type="entry name" value="UDP_glucos_trans"/>
</dbReference>
<dbReference type="SUPFAM" id="SSF53756">
    <property type="entry name" value="UDP-Glycosyltransferase/glycogen phosphorylase"/>
    <property type="match status" value="1"/>
</dbReference>
<dbReference type="Gene3D" id="3.40.50.2000">
    <property type="entry name" value="Glycogen Phosphorylase B"/>
    <property type="match status" value="1"/>
</dbReference>
<comment type="caution">
    <text evidence="2">The sequence shown here is derived from an EMBL/GenBank/DDBJ whole genome shotgun (WGS) entry which is preliminary data.</text>
</comment>
<dbReference type="CDD" id="cd03784">
    <property type="entry name" value="GT1_Gtf-like"/>
    <property type="match status" value="1"/>
</dbReference>
<dbReference type="PANTHER" id="PTHR48050">
    <property type="entry name" value="STEROL 3-BETA-GLUCOSYLTRANSFERASE"/>
    <property type="match status" value="1"/>
</dbReference>
<dbReference type="GO" id="GO:0008194">
    <property type="term" value="F:UDP-glycosyltransferase activity"/>
    <property type="evidence" value="ECO:0007669"/>
    <property type="project" value="InterPro"/>
</dbReference>
<dbReference type="InterPro" id="IPR010610">
    <property type="entry name" value="EryCIII-like_C"/>
</dbReference>
<dbReference type="AlphaFoldDB" id="X0WZS8"/>
<dbReference type="Pfam" id="PF06722">
    <property type="entry name" value="EryCIII-like_C"/>
    <property type="match status" value="1"/>
</dbReference>
<dbReference type="PANTHER" id="PTHR48050:SF13">
    <property type="entry name" value="STEROL 3-BETA-GLUCOSYLTRANSFERASE UGT80A2"/>
    <property type="match status" value="1"/>
</dbReference>
<dbReference type="InterPro" id="IPR050426">
    <property type="entry name" value="Glycosyltransferase_28"/>
</dbReference>
<organism evidence="2">
    <name type="scientific">marine sediment metagenome</name>
    <dbReference type="NCBI Taxonomy" id="412755"/>
    <lineage>
        <taxon>unclassified sequences</taxon>
        <taxon>metagenomes</taxon>
        <taxon>ecological metagenomes</taxon>
    </lineage>
</organism>
<protein>
    <recommendedName>
        <fullName evidence="1">Erythromycin biosynthesis protein CIII-like C-terminal domain-containing protein</fullName>
    </recommendedName>
</protein>
<gene>
    <name evidence="2" type="ORF">S01H1_73268</name>
</gene>
<name>X0WZS8_9ZZZZ</name>
<proteinExistence type="predicted"/>